<feature type="transmembrane region" description="Helical" evidence="6">
    <location>
        <begin position="648"/>
        <end position="676"/>
    </location>
</feature>
<keyword evidence="2 6" id="KW-0812">Transmembrane</keyword>
<evidence type="ECO:0000259" key="7">
    <source>
        <dbReference type="Pfam" id="PF04547"/>
    </source>
</evidence>
<dbReference type="STRING" id="69332.A0A388ME16"/>
<reference evidence="8 9" key="1">
    <citation type="journal article" date="2018" name="Cell">
        <title>The Chara Genome: Secondary Complexity and Implications for Plant Terrestrialization.</title>
        <authorList>
            <person name="Nishiyama T."/>
            <person name="Sakayama H."/>
            <person name="Vries J.D."/>
            <person name="Buschmann H."/>
            <person name="Saint-Marcoux D."/>
            <person name="Ullrich K.K."/>
            <person name="Haas F.B."/>
            <person name="Vanderstraeten L."/>
            <person name="Becker D."/>
            <person name="Lang D."/>
            <person name="Vosolsobe S."/>
            <person name="Rombauts S."/>
            <person name="Wilhelmsson P.K.I."/>
            <person name="Janitza P."/>
            <person name="Kern R."/>
            <person name="Heyl A."/>
            <person name="Rumpler F."/>
            <person name="Villalobos L.I.A.C."/>
            <person name="Clay J.M."/>
            <person name="Skokan R."/>
            <person name="Toyoda A."/>
            <person name="Suzuki Y."/>
            <person name="Kagoshima H."/>
            <person name="Schijlen E."/>
            <person name="Tajeshwar N."/>
            <person name="Catarino B."/>
            <person name="Hetherington A.J."/>
            <person name="Saltykova A."/>
            <person name="Bonnot C."/>
            <person name="Breuninger H."/>
            <person name="Symeonidi A."/>
            <person name="Radhakrishnan G.V."/>
            <person name="Van Nieuwerburgh F."/>
            <person name="Deforce D."/>
            <person name="Chang C."/>
            <person name="Karol K.G."/>
            <person name="Hedrich R."/>
            <person name="Ulvskov P."/>
            <person name="Glockner G."/>
            <person name="Delwiche C.F."/>
            <person name="Petrasek J."/>
            <person name="Van de Peer Y."/>
            <person name="Friml J."/>
            <person name="Beilby M."/>
            <person name="Dolan L."/>
            <person name="Kohara Y."/>
            <person name="Sugano S."/>
            <person name="Fujiyama A."/>
            <person name="Delaux P.-M."/>
            <person name="Quint M."/>
            <person name="TheiBen G."/>
            <person name="Hagemann M."/>
            <person name="Harholt J."/>
            <person name="Dunand C."/>
            <person name="Zachgo S."/>
            <person name="Langdale J."/>
            <person name="Maumus F."/>
            <person name="Straeten D.V.D."/>
            <person name="Gould S.B."/>
            <person name="Rensing S.A."/>
        </authorList>
    </citation>
    <scope>NUCLEOTIDE SEQUENCE [LARGE SCALE GENOMIC DNA]</scope>
    <source>
        <strain evidence="8 9">S276</strain>
    </source>
</reference>
<feature type="compositionally biased region" description="Basic and acidic residues" evidence="5">
    <location>
        <begin position="95"/>
        <end position="107"/>
    </location>
</feature>
<comment type="subcellular location">
    <subcellularLocation>
        <location evidence="1">Membrane</location>
        <topology evidence="1">Multi-pass membrane protein</topology>
    </subcellularLocation>
</comment>
<keyword evidence="3 6" id="KW-1133">Transmembrane helix</keyword>
<feature type="transmembrane region" description="Helical" evidence="6">
    <location>
        <begin position="688"/>
        <end position="710"/>
    </location>
</feature>
<protein>
    <recommendedName>
        <fullName evidence="7">Anoctamin transmembrane domain-containing protein</fullName>
    </recommendedName>
</protein>
<dbReference type="Gramene" id="GBG92801">
    <property type="protein sequence ID" value="GBG92801"/>
    <property type="gene ID" value="CBR_g57226"/>
</dbReference>
<evidence type="ECO:0000313" key="8">
    <source>
        <dbReference type="EMBL" id="GBG92801.1"/>
    </source>
</evidence>
<keyword evidence="9" id="KW-1185">Reference proteome</keyword>
<evidence type="ECO:0000256" key="3">
    <source>
        <dbReference type="ARBA" id="ARBA00022989"/>
    </source>
</evidence>
<keyword evidence="4 6" id="KW-0472">Membrane</keyword>
<feature type="transmembrane region" description="Helical" evidence="6">
    <location>
        <begin position="415"/>
        <end position="435"/>
    </location>
</feature>
<proteinExistence type="predicted"/>
<sequence length="779" mass="89300">MEATRQMAGAGGDRGGRAEKSGSADGEGKGGMGSWLSSSISSTFAGVGENIGLEKRSAAVPDLVEFDIAIVCTSPLSCKEGEKSNGAAAIAEGQTKSETEGKEEEMDKSLPAGKKMYDPLEYLVDRLVAAGLVVDTVPSTQGELFLKIGAPLEMIGRMAEKLMLKKLTRIGLQAVFDWEHRDAYVRQPHNKELFSRTERYQCLEAILYSAGSEGQDVFLVHPKTRASMILSPGRSVVSFLKARGFIKDVFPLHSQKARRELLRKWPLSFWKFTSQPYDMIFNYFGPKVAIYYAFLGMYTKWLMFPAILGLTLQVVSRWSASVMISTIFSLFIVIWAVVFLQFWKRRNNELLAKWDLKLEEDELHRPWESDMSLDTGEGSIYCSYQEDLRELEKRLKKALWEDEWRARLNEAKNNLITIFGVMCVHMPWELLSLYIDSILPYKFLKLGWTLCYIGIIRQLTTIGGRAAVVVNKSISHPTKEAEADSLVFKVFLIHFMQNYIGLFFYALYWRNFGLLRNEIQTRLILSQLVENVLEVVLPYVEYRFKKYQKMRKLGYSKKEIMKDVKWKARQRVEKEYMMPRFMAAIGDSEFDGTFDEFLELAVQFGTVTMFASSFPLVGVLTFLGNLVEIRSDSFKLLQMYRRPVPHAVASIGSWLTIFQYLGVMSIISNCILLMLMYDSQRDWSIDPVILAIVLLEHGLLLVRFLLTWFVPEEPAWLRVWHMKHRRAQQLYATNIVRDWHKAAVKLETMSDIRDQRIPGAQVLEDEYADDPCSSSSKDE</sequence>
<feature type="transmembrane region" description="Helical" evidence="6">
    <location>
        <begin position="486"/>
        <end position="508"/>
    </location>
</feature>
<feature type="transmembrane region" description="Helical" evidence="6">
    <location>
        <begin position="455"/>
        <end position="474"/>
    </location>
</feature>
<gene>
    <name evidence="8" type="primary">ANO1</name>
    <name evidence="8" type="ORF">CBR_g57226</name>
</gene>
<feature type="region of interest" description="Disordered" evidence="5">
    <location>
        <begin position="1"/>
        <end position="35"/>
    </location>
</feature>
<evidence type="ECO:0000256" key="5">
    <source>
        <dbReference type="SAM" id="MobiDB-lite"/>
    </source>
</evidence>
<dbReference type="GO" id="GO:0005254">
    <property type="term" value="F:chloride channel activity"/>
    <property type="evidence" value="ECO:0007669"/>
    <property type="project" value="TreeGrafter"/>
</dbReference>
<feature type="transmembrane region" description="Helical" evidence="6">
    <location>
        <begin position="289"/>
        <end position="312"/>
    </location>
</feature>
<dbReference type="Pfam" id="PF04547">
    <property type="entry name" value="Anoctamin"/>
    <property type="match status" value="1"/>
</dbReference>
<feature type="compositionally biased region" description="Basic and acidic residues" evidence="5">
    <location>
        <begin position="14"/>
        <end position="28"/>
    </location>
</feature>
<dbReference type="AlphaFoldDB" id="A0A388ME16"/>
<dbReference type="PANTHER" id="PTHR12308">
    <property type="entry name" value="ANOCTAMIN"/>
    <property type="match status" value="1"/>
</dbReference>
<comment type="caution">
    <text evidence="8">The sequence shown here is derived from an EMBL/GenBank/DDBJ whole genome shotgun (WGS) entry which is preliminary data.</text>
</comment>
<evidence type="ECO:0000256" key="2">
    <source>
        <dbReference type="ARBA" id="ARBA00022692"/>
    </source>
</evidence>
<feature type="transmembrane region" description="Helical" evidence="6">
    <location>
        <begin position="318"/>
        <end position="343"/>
    </location>
</feature>
<dbReference type="InterPro" id="IPR049452">
    <property type="entry name" value="Anoctamin_TM"/>
</dbReference>
<dbReference type="Proteomes" id="UP000265515">
    <property type="component" value="Unassembled WGS sequence"/>
</dbReference>
<name>A0A388ME16_CHABU</name>
<feature type="region of interest" description="Disordered" evidence="5">
    <location>
        <begin position="79"/>
        <end position="107"/>
    </location>
</feature>
<dbReference type="OrthoDB" id="296386at2759"/>
<feature type="transmembrane region" description="Helical" evidence="6">
    <location>
        <begin position="600"/>
        <end position="627"/>
    </location>
</feature>
<dbReference type="GO" id="GO:0016020">
    <property type="term" value="C:membrane"/>
    <property type="evidence" value="ECO:0007669"/>
    <property type="project" value="UniProtKB-SubCell"/>
</dbReference>
<evidence type="ECO:0000256" key="4">
    <source>
        <dbReference type="ARBA" id="ARBA00023136"/>
    </source>
</evidence>
<feature type="domain" description="Anoctamin transmembrane" evidence="7">
    <location>
        <begin position="280"/>
        <end position="719"/>
    </location>
</feature>
<evidence type="ECO:0000256" key="1">
    <source>
        <dbReference type="ARBA" id="ARBA00004141"/>
    </source>
</evidence>
<dbReference type="PANTHER" id="PTHR12308:SF73">
    <property type="entry name" value="ANOCTAMIN"/>
    <property type="match status" value="1"/>
</dbReference>
<evidence type="ECO:0000256" key="6">
    <source>
        <dbReference type="SAM" id="Phobius"/>
    </source>
</evidence>
<dbReference type="EMBL" id="BFEA01001138">
    <property type="protein sequence ID" value="GBG92801.1"/>
    <property type="molecule type" value="Genomic_DNA"/>
</dbReference>
<organism evidence="8 9">
    <name type="scientific">Chara braunii</name>
    <name type="common">Braun's stonewort</name>
    <dbReference type="NCBI Taxonomy" id="69332"/>
    <lineage>
        <taxon>Eukaryota</taxon>
        <taxon>Viridiplantae</taxon>
        <taxon>Streptophyta</taxon>
        <taxon>Charophyceae</taxon>
        <taxon>Charales</taxon>
        <taxon>Characeae</taxon>
        <taxon>Chara</taxon>
    </lineage>
</organism>
<evidence type="ECO:0000313" key="9">
    <source>
        <dbReference type="Proteomes" id="UP000265515"/>
    </source>
</evidence>
<dbReference type="InterPro" id="IPR007632">
    <property type="entry name" value="Anoctamin"/>
</dbReference>
<accession>A0A388ME16</accession>
<dbReference type="OMA" id="YENHRTA"/>